<dbReference type="Gene3D" id="2.60.40.780">
    <property type="entry name" value="von Hippel-Lindau disease tumour suppressor, beta domain"/>
    <property type="match status" value="1"/>
</dbReference>
<dbReference type="PROSITE" id="PS51471">
    <property type="entry name" value="FE2OG_OXY"/>
    <property type="match status" value="1"/>
</dbReference>
<evidence type="ECO:0000256" key="2">
    <source>
        <dbReference type="ARBA" id="ARBA00022723"/>
    </source>
</evidence>
<dbReference type="SUPFAM" id="SSF49468">
    <property type="entry name" value="VHL"/>
    <property type="match status" value="1"/>
</dbReference>
<keyword evidence="3" id="KW-0223">Dioxygenase</keyword>
<dbReference type="GO" id="GO:0004656">
    <property type="term" value="F:procollagen-proline 4-dioxygenase activity"/>
    <property type="evidence" value="ECO:0007669"/>
    <property type="project" value="TreeGrafter"/>
</dbReference>
<dbReference type="SMART" id="SM00702">
    <property type="entry name" value="P4Hc"/>
    <property type="match status" value="1"/>
</dbReference>
<gene>
    <name evidence="10" type="ORF">ACHHYP_09099</name>
</gene>
<sequence>MGSATTATPRSSAHWLLAALLVAVLAALAHMQPSAPVHRWLLTTPAFKLVTVYDNGASIGGVAISVSADKAVTGGALAAHLSKYVNVSGLRGETSAIADRVYTGNGILVESYDNITAGDRLYLVAPELLFVWPFVKPGHRVFIEPTQSPTGRPLILESWTESPRVFHVHNFFAEAEADVLIHQVLEKDEQDVAEHEKLRPSTVGSNTEGVRKSAHRTSENAFDSTSEAAVAFRKRSFDLLRVGDYDPAMCDGLQILRYSQKQAYVPHTDYFSSPPTAVWNTDPHTGGTNRFATIFLYLSNVTRGGQTVFPESYMPEGWTHPDDQTSGIEAIASSLFNQTSWEHEMTLKCHSRLASYPKKAHAILFYSQKPNGELDKASLHGGCPVLDGTKWGANLWVWNKKRHVAPPTDRIRVKFENPTEMPVGLFWKGKLMTTLQPHQSHTYNTFPEHPWSMKDAEGNVLLSTIIRKADGPDQHVHAPV</sequence>
<dbReference type="Gene3D" id="2.60.120.620">
    <property type="entry name" value="q2cbj1_9rhob like domain"/>
    <property type="match status" value="1"/>
</dbReference>
<accession>A0A0A7CNV0</accession>
<dbReference type="InterPro" id="IPR044862">
    <property type="entry name" value="Pro_4_hyd_alph_FE2OG_OXY"/>
</dbReference>
<evidence type="ECO:0000256" key="7">
    <source>
        <dbReference type="SAM" id="SignalP"/>
    </source>
</evidence>
<evidence type="ECO:0000256" key="5">
    <source>
        <dbReference type="ARBA" id="ARBA00023004"/>
    </source>
</evidence>
<keyword evidence="11" id="KW-1185">Reference proteome</keyword>
<dbReference type="PANTHER" id="PTHR10869">
    <property type="entry name" value="PROLYL 4-HYDROXYLASE ALPHA SUBUNIT"/>
    <property type="match status" value="1"/>
</dbReference>
<dbReference type="GO" id="GO:0005506">
    <property type="term" value="F:iron ion binding"/>
    <property type="evidence" value="ECO:0007669"/>
    <property type="project" value="InterPro"/>
</dbReference>
<keyword evidence="4" id="KW-0560">Oxidoreductase</keyword>
<dbReference type="GO" id="GO:0031418">
    <property type="term" value="F:L-ascorbic acid binding"/>
    <property type="evidence" value="ECO:0007669"/>
    <property type="project" value="InterPro"/>
</dbReference>
<organism evidence="9">
    <name type="scientific">Achlya hypogyna</name>
    <name type="common">Oomycete</name>
    <name type="synonym">Protoachlya hypogyna</name>
    <dbReference type="NCBI Taxonomy" id="1202772"/>
    <lineage>
        <taxon>Eukaryota</taxon>
        <taxon>Sar</taxon>
        <taxon>Stramenopiles</taxon>
        <taxon>Oomycota</taxon>
        <taxon>Saprolegniomycetes</taxon>
        <taxon>Saprolegniales</taxon>
        <taxon>Achlyaceae</taxon>
        <taxon>Achlya</taxon>
    </lineage>
</organism>
<comment type="cofactor">
    <cofactor evidence="1">
        <name>L-ascorbate</name>
        <dbReference type="ChEBI" id="CHEBI:38290"/>
    </cofactor>
</comment>
<evidence type="ECO:0000313" key="9">
    <source>
        <dbReference type="EMBL" id="AIG56183.1"/>
    </source>
</evidence>
<feature type="region of interest" description="Disordered" evidence="6">
    <location>
        <begin position="191"/>
        <end position="220"/>
    </location>
</feature>
<evidence type="ECO:0000256" key="6">
    <source>
        <dbReference type="SAM" id="MobiDB-lite"/>
    </source>
</evidence>
<keyword evidence="5" id="KW-0408">Iron</keyword>
<dbReference type="InterPro" id="IPR006620">
    <property type="entry name" value="Pro_4_hyd_alph"/>
</dbReference>
<dbReference type="PANTHER" id="PTHR10869:SF226">
    <property type="entry name" value="PROLYL 4-HYDROXYLASE ALPHA SUBUNIT DOMAIN-CONTAINING PROTEIN"/>
    <property type="match status" value="1"/>
</dbReference>
<evidence type="ECO:0000256" key="3">
    <source>
        <dbReference type="ARBA" id="ARBA00022964"/>
    </source>
</evidence>
<dbReference type="OrthoDB" id="420380at2759"/>
<dbReference type="AlphaFoldDB" id="A0A0A7CNV0"/>
<dbReference type="InterPro" id="IPR036208">
    <property type="entry name" value="VHL_sf"/>
</dbReference>
<feature type="chain" id="PRO_5002027459" evidence="7">
    <location>
        <begin position="32"/>
        <end position="480"/>
    </location>
</feature>
<feature type="signal peptide" evidence="7">
    <location>
        <begin position="1"/>
        <end position="31"/>
    </location>
</feature>
<evidence type="ECO:0000313" key="10">
    <source>
        <dbReference type="EMBL" id="OQR87356.1"/>
    </source>
</evidence>
<dbReference type="GO" id="GO:0005783">
    <property type="term" value="C:endoplasmic reticulum"/>
    <property type="evidence" value="ECO:0007669"/>
    <property type="project" value="TreeGrafter"/>
</dbReference>
<reference evidence="9 11" key="1">
    <citation type="journal article" date="2014" name="Genome Biol. Evol.">
        <title>The secreted proteins of Achlya hypogyna and Thraustotheca clavata identify the ancestral oomycete secretome and reveal gene acquisitions by horizontal gene transfer.</title>
        <authorList>
            <person name="Misner I."/>
            <person name="Blouin N."/>
            <person name="Leonard G."/>
            <person name="Richards T.A."/>
            <person name="Lane C.E."/>
        </authorList>
    </citation>
    <scope>NUCLEOTIDE SEQUENCE</scope>
    <source>
        <strain evidence="9 11">ATCC 48635</strain>
    </source>
</reference>
<dbReference type="InterPro" id="IPR037140">
    <property type="entry name" value="VHL_beta_dom_sf"/>
</dbReference>
<proteinExistence type="predicted"/>
<protein>
    <submittedName>
        <fullName evidence="9">Secreted protein</fullName>
    </submittedName>
</protein>
<name>A0A0A7CNV0_ACHHY</name>
<feature type="domain" description="Fe2OG dioxygenase" evidence="8">
    <location>
        <begin position="249"/>
        <end position="399"/>
    </location>
</feature>
<dbReference type="Proteomes" id="UP000243579">
    <property type="component" value="Unassembled WGS sequence"/>
</dbReference>
<evidence type="ECO:0000313" key="11">
    <source>
        <dbReference type="Proteomes" id="UP000243579"/>
    </source>
</evidence>
<evidence type="ECO:0000256" key="4">
    <source>
        <dbReference type="ARBA" id="ARBA00023002"/>
    </source>
</evidence>
<dbReference type="EMBL" id="JNBR01001449">
    <property type="protein sequence ID" value="OQR87356.1"/>
    <property type="molecule type" value="Genomic_DNA"/>
</dbReference>
<dbReference type="Pfam" id="PF13640">
    <property type="entry name" value="2OG-FeII_Oxy_3"/>
    <property type="match status" value="1"/>
</dbReference>
<keyword evidence="2" id="KW-0479">Metal-binding</keyword>
<evidence type="ECO:0000256" key="1">
    <source>
        <dbReference type="ARBA" id="ARBA00001961"/>
    </source>
</evidence>
<dbReference type="STRING" id="1202772.A0A0A7CNV0"/>
<evidence type="ECO:0000259" key="8">
    <source>
        <dbReference type="PROSITE" id="PS51471"/>
    </source>
</evidence>
<dbReference type="EMBL" id="KM038722">
    <property type="protein sequence ID" value="AIG56183.1"/>
    <property type="molecule type" value="Genomic_DNA"/>
</dbReference>
<keyword evidence="7" id="KW-0732">Signal</keyword>
<dbReference type="InterPro" id="IPR005123">
    <property type="entry name" value="Oxoglu/Fe-dep_dioxygenase_dom"/>
</dbReference>
<dbReference type="InterPro" id="IPR045054">
    <property type="entry name" value="P4HA-like"/>
</dbReference>